<dbReference type="AlphaFoldDB" id="A0AAV4QN62"/>
<protein>
    <submittedName>
        <fullName evidence="1">Uncharacterized protein</fullName>
    </submittedName>
</protein>
<sequence>MTYATLSYMHRSQHGSSETISYFSARCVTRFFSEFLSIDSVTKRRIYFHLFHRSRCEFFPLPHPFRCVRFPLPFHVPAVTLYIPSLAIDHVNHRRVSSVARACVACF</sequence>
<accession>A0AAV4QN62</accession>
<organism evidence="1 2">
    <name type="scientific">Caerostris extrusa</name>
    <name type="common">Bark spider</name>
    <name type="synonym">Caerostris bankana</name>
    <dbReference type="NCBI Taxonomy" id="172846"/>
    <lineage>
        <taxon>Eukaryota</taxon>
        <taxon>Metazoa</taxon>
        <taxon>Ecdysozoa</taxon>
        <taxon>Arthropoda</taxon>
        <taxon>Chelicerata</taxon>
        <taxon>Arachnida</taxon>
        <taxon>Araneae</taxon>
        <taxon>Araneomorphae</taxon>
        <taxon>Entelegynae</taxon>
        <taxon>Araneoidea</taxon>
        <taxon>Araneidae</taxon>
        <taxon>Caerostris</taxon>
    </lineage>
</organism>
<proteinExistence type="predicted"/>
<name>A0AAV4QN62_CAEEX</name>
<keyword evidence="2" id="KW-1185">Reference proteome</keyword>
<evidence type="ECO:0000313" key="2">
    <source>
        <dbReference type="Proteomes" id="UP001054945"/>
    </source>
</evidence>
<reference evidence="1 2" key="1">
    <citation type="submission" date="2021-06" db="EMBL/GenBank/DDBJ databases">
        <title>Caerostris extrusa draft genome.</title>
        <authorList>
            <person name="Kono N."/>
            <person name="Arakawa K."/>
        </authorList>
    </citation>
    <scope>NUCLEOTIDE SEQUENCE [LARGE SCALE GENOMIC DNA]</scope>
</reference>
<evidence type="ECO:0000313" key="1">
    <source>
        <dbReference type="EMBL" id="GIY09801.1"/>
    </source>
</evidence>
<comment type="caution">
    <text evidence="1">The sequence shown here is derived from an EMBL/GenBank/DDBJ whole genome shotgun (WGS) entry which is preliminary data.</text>
</comment>
<dbReference type="Proteomes" id="UP001054945">
    <property type="component" value="Unassembled WGS sequence"/>
</dbReference>
<gene>
    <name evidence="1" type="ORF">CEXT_323831</name>
</gene>
<dbReference type="EMBL" id="BPLR01006430">
    <property type="protein sequence ID" value="GIY09801.1"/>
    <property type="molecule type" value="Genomic_DNA"/>
</dbReference>